<dbReference type="PANTHER" id="PTHR38777:SF1">
    <property type="entry name" value="DNAK SUPPRESSOR PROTEIN"/>
    <property type="match status" value="1"/>
</dbReference>
<name>A0A7W6S452_9PROT</name>
<dbReference type="GO" id="GO:0008270">
    <property type="term" value="F:zinc ion binding"/>
    <property type="evidence" value="ECO:0007669"/>
    <property type="project" value="UniProtKB-KW"/>
</dbReference>
<dbReference type="InterPro" id="IPR000962">
    <property type="entry name" value="Znf_DskA_TraR"/>
</dbReference>
<dbReference type="Proteomes" id="UP000555728">
    <property type="component" value="Unassembled WGS sequence"/>
</dbReference>
<evidence type="ECO:0000313" key="7">
    <source>
        <dbReference type="Proteomes" id="UP000555728"/>
    </source>
</evidence>
<accession>A0A7W6S452</accession>
<dbReference type="RefSeq" id="WP_184437870.1">
    <property type="nucleotide sequence ID" value="NZ_JACIGI010000052.1"/>
</dbReference>
<organism evidence="6 7">
    <name type="scientific">Roseospira goensis</name>
    <dbReference type="NCBI Taxonomy" id="391922"/>
    <lineage>
        <taxon>Bacteria</taxon>
        <taxon>Pseudomonadati</taxon>
        <taxon>Pseudomonadota</taxon>
        <taxon>Alphaproteobacteria</taxon>
        <taxon>Rhodospirillales</taxon>
        <taxon>Rhodospirillaceae</taxon>
        <taxon>Roseospira</taxon>
    </lineage>
</organism>
<sequence length="83" mass="8947">MADLIDIVTDRVEAERETLLARHRAAQARARPRPTAATPATACAGCGQPIPPARRQARPGSTRCAACQAAHEVRQARRHRTGV</sequence>
<feature type="zinc finger region" description="dksA C4-type" evidence="4">
    <location>
        <begin position="43"/>
        <end position="67"/>
    </location>
</feature>
<dbReference type="AlphaFoldDB" id="A0A7W6S452"/>
<comment type="caution">
    <text evidence="6">The sequence shown here is derived from an EMBL/GenBank/DDBJ whole genome shotgun (WGS) entry which is preliminary data.</text>
</comment>
<evidence type="ECO:0000313" key="6">
    <source>
        <dbReference type="EMBL" id="MBB4287784.1"/>
    </source>
</evidence>
<protein>
    <submittedName>
        <fullName evidence="6">Phage/conjugal plasmid C-4 type zinc finger TraR family protein</fullName>
    </submittedName>
</protein>
<evidence type="ECO:0000256" key="1">
    <source>
        <dbReference type="ARBA" id="ARBA00022723"/>
    </source>
</evidence>
<proteinExistence type="predicted"/>
<dbReference type="PANTHER" id="PTHR38777">
    <property type="entry name" value="FELS-2 PROPHAGE PROTEIN"/>
    <property type="match status" value="1"/>
</dbReference>
<keyword evidence="7" id="KW-1185">Reference proteome</keyword>
<dbReference type="Pfam" id="PF01258">
    <property type="entry name" value="zf-dskA_traR"/>
    <property type="match status" value="1"/>
</dbReference>
<dbReference type="EMBL" id="JACIGI010000052">
    <property type="protein sequence ID" value="MBB4287784.1"/>
    <property type="molecule type" value="Genomic_DNA"/>
</dbReference>
<dbReference type="GO" id="GO:1900378">
    <property type="term" value="P:positive regulation of secondary metabolite biosynthetic process"/>
    <property type="evidence" value="ECO:0007669"/>
    <property type="project" value="TreeGrafter"/>
</dbReference>
<evidence type="ECO:0000256" key="3">
    <source>
        <dbReference type="ARBA" id="ARBA00022833"/>
    </source>
</evidence>
<keyword evidence="2" id="KW-0863">Zinc-finger</keyword>
<evidence type="ECO:0000259" key="5">
    <source>
        <dbReference type="Pfam" id="PF01258"/>
    </source>
</evidence>
<evidence type="ECO:0000256" key="2">
    <source>
        <dbReference type="ARBA" id="ARBA00022771"/>
    </source>
</evidence>
<feature type="domain" description="Zinc finger DksA/TraR C4-type" evidence="5">
    <location>
        <begin position="43"/>
        <end position="72"/>
    </location>
</feature>
<reference evidence="6 7" key="1">
    <citation type="submission" date="2020-08" db="EMBL/GenBank/DDBJ databases">
        <title>Genome sequencing of Purple Non-Sulfur Bacteria from various extreme environments.</title>
        <authorList>
            <person name="Mayer M."/>
        </authorList>
    </citation>
    <scope>NUCLEOTIDE SEQUENCE [LARGE SCALE GENOMIC DNA]</scope>
    <source>
        <strain evidence="6 7">JA135</strain>
    </source>
</reference>
<dbReference type="Gene3D" id="1.20.120.910">
    <property type="entry name" value="DksA, coiled-coil domain"/>
    <property type="match status" value="1"/>
</dbReference>
<dbReference type="SUPFAM" id="SSF57716">
    <property type="entry name" value="Glucocorticoid receptor-like (DNA-binding domain)"/>
    <property type="match status" value="1"/>
</dbReference>
<gene>
    <name evidence="6" type="ORF">GGD88_003541</name>
</gene>
<evidence type="ECO:0000256" key="4">
    <source>
        <dbReference type="PROSITE-ProRule" id="PRU00510"/>
    </source>
</evidence>
<dbReference type="PROSITE" id="PS51128">
    <property type="entry name" value="ZF_DKSA_2"/>
    <property type="match status" value="1"/>
</dbReference>
<keyword evidence="1" id="KW-0479">Metal-binding</keyword>
<keyword evidence="3" id="KW-0862">Zinc</keyword>